<keyword evidence="6" id="KW-1185">Reference proteome</keyword>
<evidence type="ECO:0000256" key="1">
    <source>
        <dbReference type="ARBA" id="ARBA00022729"/>
    </source>
</evidence>
<keyword evidence="2" id="KW-0998">Cell outer membrane</keyword>
<keyword evidence="2" id="KW-0812">Transmembrane</keyword>
<keyword evidence="2" id="KW-0813">Transport</keyword>
<keyword evidence="2" id="KW-1134">Transmembrane beta strand</keyword>
<dbReference type="RefSeq" id="WP_242286540.1">
    <property type="nucleotide sequence ID" value="NZ_JAKKSL010000002.1"/>
</dbReference>
<feature type="domain" description="TonB-dependent receptor plug" evidence="4">
    <location>
        <begin position="61"/>
        <end position="163"/>
    </location>
</feature>
<dbReference type="PANTHER" id="PTHR30069:SF53">
    <property type="entry name" value="COLICIN I RECEPTOR-RELATED"/>
    <property type="match status" value="1"/>
</dbReference>
<comment type="caution">
    <text evidence="5">The sequence shown here is derived from an EMBL/GenBank/DDBJ whole genome shotgun (WGS) entry which is preliminary data.</text>
</comment>
<proteinExistence type="inferred from homology"/>
<dbReference type="Proteomes" id="UP001139646">
    <property type="component" value="Unassembled WGS sequence"/>
</dbReference>
<dbReference type="Pfam" id="PF07715">
    <property type="entry name" value="Plug"/>
    <property type="match status" value="1"/>
</dbReference>
<evidence type="ECO:0000256" key="3">
    <source>
        <dbReference type="SAM" id="SignalP"/>
    </source>
</evidence>
<comment type="subcellular location">
    <subcellularLocation>
        <location evidence="2">Cell outer membrane</location>
        <topology evidence="2">Multi-pass membrane protein</topology>
    </subcellularLocation>
</comment>
<evidence type="ECO:0000259" key="4">
    <source>
        <dbReference type="Pfam" id="PF07715"/>
    </source>
</evidence>
<evidence type="ECO:0000256" key="2">
    <source>
        <dbReference type="PROSITE-ProRule" id="PRU01360"/>
    </source>
</evidence>
<evidence type="ECO:0000313" key="6">
    <source>
        <dbReference type="Proteomes" id="UP001139646"/>
    </source>
</evidence>
<feature type="chain" id="PRO_5047135215" evidence="3">
    <location>
        <begin position="32"/>
        <end position="212"/>
    </location>
</feature>
<dbReference type="EMBL" id="JAKKSL010000002">
    <property type="protein sequence ID" value="MCI2284078.1"/>
    <property type="molecule type" value="Genomic_DNA"/>
</dbReference>
<sequence>MITKQFNKTLIQLAVSSAILSSTLMSSVSIAADNLNEVEEANLEQIVVTANRSQQEQFLSLSSTQVIGKAEIEMIQPQNITELLNTVAGVTVANLGSAGQAASVYMRGTNSNHTLVLVDGVRVGSATLGTTSFSSMSVGLIDRIEVVKGPRGALWGSDAIGGVIQIFTKKLQSGEGYVTAGVGSNGFWKTEAAVGLGNEKNSLTISWCFRRK</sequence>
<dbReference type="PANTHER" id="PTHR30069">
    <property type="entry name" value="TONB-DEPENDENT OUTER MEMBRANE RECEPTOR"/>
    <property type="match status" value="1"/>
</dbReference>
<keyword evidence="5" id="KW-0675">Receptor</keyword>
<accession>A0ABS9X1G4</accession>
<dbReference type="SUPFAM" id="SSF56935">
    <property type="entry name" value="Porins"/>
    <property type="match status" value="1"/>
</dbReference>
<protein>
    <submittedName>
        <fullName evidence="5">TonB-dependent receptor plug domain-containing protein</fullName>
    </submittedName>
</protein>
<keyword evidence="1 3" id="KW-0732">Signal</keyword>
<feature type="signal peptide" evidence="3">
    <location>
        <begin position="1"/>
        <end position="31"/>
    </location>
</feature>
<organism evidence="5 6">
    <name type="scientific">Colwellia maritima</name>
    <dbReference type="NCBI Taxonomy" id="2912588"/>
    <lineage>
        <taxon>Bacteria</taxon>
        <taxon>Pseudomonadati</taxon>
        <taxon>Pseudomonadota</taxon>
        <taxon>Gammaproteobacteria</taxon>
        <taxon>Alteromonadales</taxon>
        <taxon>Colwelliaceae</taxon>
        <taxon>Colwellia</taxon>
    </lineage>
</organism>
<dbReference type="Gene3D" id="2.170.130.10">
    <property type="entry name" value="TonB-dependent receptor, plug domain"/>
    <property type="match status" value="1"/>
</dbReference>
<name>A0ABS9X1G4_9GAMM</name>
<dbReference type="PROSITE" id="PS52016">
    <property type="entry name" value="TONB_DEPENDENT_REC_3"/>
    <property type="match status" value="1"/>
</dbReference>
<dbReference type="InterPro" id="IPR039426">
    <property type="entry name" value="TonB-dep_rcpt-like"/>
</dbReference>
<comment type="similarity">
    <text evidence="2">Belongs to the TonB-dependent receptor family.</text>
</comment>
<dbReference type="InterPro" id="IPR012910">
    <property type="entry name" value="Plug_dom"/>
</dbReference>
<dbReference type="InterPro" id="IPR037066">
    <property type="entry name" value="Plug_dom_sf"/>
</dbReference>
<reference evidence="5" key="1">
    <citation type="submission" date="2022-01" db="EMBL/GenBank/DDBJ databases">
        <title>Colwellia maritima, isolated from seawater.</title>
        <authorList>
            <person name="Kristyanto S."/>
            <person name="Jung J."/>
            <person name="Jeon C.O."/>
        </authorList>
    </citation>
    <scope>NUCLEOTIDE SEQUENCE</scope>
    <source>
        <strain evidence="5">MSW7</strain>
    </source>
</reference>
<keyword evidence="2" id="KW-0472">Membrane</keyword>
<evidence type="ECO:0000313" key="5">
    <source>
        <dbReference type="EMBL" id="MCI2284078.1"/>
    </source>
</evidence>
<gene>
    <name evidence="5" type="ORF">L3081_12645</name>
</gene>